<keyword evidence="1" id="KW-1133">Transmembrane helix</keyword>
<dbReference type="RefSeq" id="XP_016272204.1">
    <property type="nucleotide sequence ID" value="XM_016415634.1"/>
</dbReference>
<dbReference type="AlphaFoldDB" id="M7WT64"/>
<evidence type="ECO:0000256" key="1">
    <source>
        <dbReference type="SAM" id="Phobius"/>
    </source>
</evidence>
<dbReference type="Proteomes" id="UP000016926">
    <property type="component" value="Unassembled WGS sequence"/>
</dbReference>
<keyword evidence="1" id="KW-0472">Membrane</keyword>
<keyword evidence="3" id="KW-1185">Reference proteome</keyword>
<gene>
    <name evidence="2" type="ORF">RHTO_01955</name>
</gene>
<accession>M7WT64</accession>
<proteinExistence type="predicted"/>
<evidence type="ECO:0000313" key="2">
    <source>
        <dbReference type="EMBL" id="EMS21085.1"/>
    </source>
</evidence>
<dbReference type="EMBL" id="KB722657">
    <property type="protein sequence ID" value="EMS21085.1"/>
    <property type="molecule type" value="Genomic_DNA"/>
</dbReference>
<evidence type="ECO:0000313" key="3">
    <source>
        <dbReference type="Proteomes" id="UP000016926"/>
    </source>
</evidence>
<feature type="transmembrane region" description="Helical" evidence="1">
    <location>
        <begin position="149"/>
        <end position="172"/>
    </location>
</feature>
<dbReference type="OrthoDB" id="2528204at2759"/>
<organism evidence="2 3">
    <name type="scientific">Rhodotorula toruloides (strain NP11)</name>
    <name type="common">Yeast</name>
    <name type="synonym">Rhodosporidium toruloides</name>
    <dbReference type="NCBI Taxonomy" id="1130832"/>
    <lineage>
        <taxon>Eukaryota</taxon>
        <taxon>Fungi</taxon>
        <taxon>Dikarya</taxon>
        <taxon>Basidiomycota</taxon>
        <taxon>Pucciniomycotina</taxon>
        <taxon>Microbotryomycetes</taxon>
        <taxon>Sporidiobolales</taxon>
        <taxon>Sporidiobolaceae</taxon>
        <taxon>Rhodotorula</taxon>
    </lineage>
</organism>
<keyword evidence="1" id="KW-0812">Transmembrane</keyword>
<sequence>MNHIYHSLNPLILLAAFLVSLLAFLAPTPILSDRVSLLSVEATKSSARRWIEDAAGPAPAANSRRMVKRAKAKSATATTTVPVSVDLGPLGACYTNSTTHTKSCMSPSFTPIFFEMYSDFLAVLVSSISMHATKKLAFLSKQQVKVRKAATVMGIISLVVGLAAAGAMRVQLGKAASAINKAGGAKASLGSGFLQFWAGYALLAVADVLLVVEAFTSRRKECTS</sequence>
<dbReference type="GeneID" id="27365968"/>
<feature type="transmembrane region" description="Helical" evidence="1">
    <location>
        <begin position="192"/>
        <end position="212"/>
    </location>
</feature>
<name>M7WT64_RHOT1</name>
<protein>
    <submittedName>
        <fullName evidence="2">Uncharacterized protein</fullName>
    </submittedName>
</protein>
<dbReference type="HOGENOM" id="CLU_1235644_0_0_1"/>
<reference evidence="2 3" key="1">
    <citation type="journal article" date="2012" name="Nat. Commun.">
        <title>A multi-omic map of the lipid-producing yeast Rhodosporidium toruloides.</title>
        <authorList>
            <person name="Zhu Z."/>
            <person name="Zhang S."/>
            <person name="Liu H."/>
            <person name="Shen H."/>
            <person name="Lin X."/>
            <person name="Yang F."/>
            <person name="Zhou Y.J."/>
            <person name="Jin G."/>
            <person name="Ye M."/>
            <person name="Zou H."/>
            <person name="Zou H."/>
            <person name="Zhao Z.K."/>
        </authorList>
    </citation>
    <scope>NUCLEOTIDE SEQUENCE [LARGE SCALE GENOMIC DNA]</scope>
    <source>
        <strain evidence="2 3">NP11</strain>
    </source>
</reference>
<feature type="transmembrane region" description="Helical" evidence="1">
    <location>
        <begin position="109"/>
        <end position="128"/>
    </location>
</feature>